<dbReference type="AlphaFoldDB" id="R7U6K1"/>
<name>R7U6K1_CAPTE</name>
<keyword evidence="4" id="KW-1185">Reference proteome</keyword>
<evidence type="ECO:0000313" key="4">
    <source>
        <dbReference type="Proteomes" id="UP000014760"/>
    </source>
</evidence>
<protein>
    <submittedName>
        <fullName evidence="2 3">Uncharacterized protein</fullName>
    </submittedName>
</protein>
<reference evidence="3" key="3">
    <citation type="submission" date="2015-06" db="UniProtKB">
        <authorList>
            <consortium name="EnsemblMetazoa"/>
        </authorList>
    </citation>
    <scope>IDENTIFICATION</scope>
</reference>
<organism evidence="2">
    <name type="scientific">Capitella teleta</name>
    <name type="common">Polychaete worm</name>
    <dbReference type="NCBI Taxonomy" id="283909"/>
    <lineage>
        <taxon>Eukaryota</taxon>
        <taxon>Metazoa</taxon>
        <taxon>Spiralia</taxon>
        <taxon>Lophotrochozoa</taxon>
        <taxon>Annelida</taxon>
        <taxon>Polychaeta</taxon>
        <taxon>Sedentaria</taxon>
        <taxon>Scolecida</taxon>
        <taxon>Capitellidae</taxon>
        <taxon>Capitella</taxon>
    </lineage>
</organism>
<dbReference type="Proteomes" id="UP000014760">
    <property type="component" value="Unassembled WGS sequence"/>
</dbReference>
<reference evidence="2 4" key="2">
    <citation type="journal article" date="2013" name="Nature">
        <title>Insights into bilaterian evolution from three spiralian genomes.</title>
        <authorList>
            <person name="Simakov O."/>
            <person name="Marletaz F."/>
            <person name="Cho S.J."/>
            <person name="Edsinger-Gonzales E."/>
            <person name="Havlak P."/>
            <person name="Hellsten U."/>
            <person name="Kuo D.H."/>
            <person name="Larsson T."/>
            <person name="Lv J."/>
            <person name="Arendt D."/>
            <person name="Savage R."/>
            <person name="Osoegawa K."/>
            <person name="de Jong P."/>
            <person name="Grimwood J."/>
            <person name="Chapman J.A."/>
            <person name="Shapiro H."/>
            <person name="Aerts A."/>
            <person name="Otillar R.P."/>
            <person name="Terry A.Y."/>
            <person name="Boore J.L."/>
            <person name="Grigoriev I.V."/>
            <person name="Lindberg D.R."/>
            <person name="Seaver E.C."/>
            <person name="Weisblat D.A."/>
            <person name="Putnam N.H."/>
            <person name="Rokhsar D.S."/>
        </authorList>
    </citation>
    <scope>NUCLEOTIDE SEQUENCE</scope>
    <source>
        <strain evidence="2 4">I ESC-2004</strain>
    </source>
</reference>
<proteinExistence type="predicted"/>
<dbReference type="EnsemblMetazoa" id="CapteT213930">
    <property type="protein sequence ID" value="CapteP213930"/>
    <property type="gene ID" value="CapteG213930"/>
</dbReference>
<sequence>MSKLIIMGILSAILALLSITPSSAEGQFAWRPQGRFGKRMDSTPVNSLDNAGVARNPGFWSIVCNCIYNQKRKQKMVEMSSMLHAWAISTLRMISNINLAFGDLVVHNAWVKPAFFFDPDWWNAIYGGTMD</sequence>
<evidence type="ECO:0000256" key="1">
    <source>
        <dbReference type="SAM" id="SignalP"/>
    </source>
</evidence>
<keyword evidence="1" id="KW-0732">Signal</keyword>
<dbReference type="EMBL" id="AMQN01009188">
    <property type="status" value="NOT_ANNOTATED_CDS"/>
    <property type="molecule type" value="Genomic_DNA"/>
</dbReference>
<evidence type="ECO:0000313" key="2">
    <source>
        <dbReference type="EMBL" id="ELU01624.1"/>
    </source>
</evidence>
<reference evidence="4" key="1">
    <citation type="submission" date="2012-12" db="EMBL/GenBank/DDBJ databases">
        <authorList>
            <person name="Hellsten U."/>
            <person name="Grimwood J."/>
            <person name="Chapman J.A."/>
            <person name="Shapiro H."/>
            <person name="Aerts A."/>
            <person name="Otillar R.P."/>
            <person name="Terry A.Y."/>
            <person name="Boore J.L."/>
            <person name="Simakov O."/>
            <person name="Marletaz F."/>
            <person name="Cho S.-J."/>
            <person name="Edsinger-Gonzales E."/>
            <person name="Havlak P."/>
            <person name="Kuo D.-H."/>
            <person name="Larsson T."/>
            <person name="Lv J."/>
            <person name="Arendt D."/>
            <person name="Savage R."/>
            <person name="Osoegawa K."/>
            <person name="de Jong P."/>
            <person name="Lindberg D.R."/>
            <person name="Seaver E.C."/>
            <person name="Weisblat D.A."/>
            <person name="Putnam N.H."/>
            <person name="Grigoriev I.V."/>
            <person name="Rokhsar D.S."/>
        </authorList>
    </citation>
    <scope>NUCLEOTIDE SEQUENCE</scope>
    <source>
        <strain evidence="4">I ESC-2004</strain>
    </source>
</reference>
<dbReference type="EMBL" id="KB304887">
    <property type="protein sequence ID" value="ELU01624.1"/>
    <property type="molecule type" value="Genomic_DNA"/>
</dbReference>
<feature type="signal peptide" evidence="1">
    <location>
        <begin position="1"/>
        <end position="24"/>
    </location>
</feature>
<feature type="chain" id="PRO_5008787683" evidence="1">
    <location>
        <begin position="25"/>
        <end position="131"/>
    </location>
</feature>
<accession>R7U6K1</accession>
<gene>
    <name evidence="2" type="ORF">CAPTEDRAFT_213930</name>
</gene>
<dbReference type="HOGENOM" id="CLU_1929564_0_0_1"/>
<evidence type="ECO:0000313" key="3">
    <source>
        <dbReference type="EnsemblMetazoa" id="CapteP213930"/>
    </source>
</evidence>